<dbReference type="PANTHER" id="PTHR37171:SF1">
    <property type="entry name" value="SERINE_THREONINE-PROTEIN KINASE YRZF-RELATED"/>
    <property type="match status" value="1"/>
</dbReference>
<evidence type="ECO:0000256" key="4">
    <source>
        <dbReference type="ARBA" id="ARBA00022741"/>
    </source>
</evidence>
<reference evidence="10 11" key="1">
    <citation type="journal article" date="2018" name="Syst. Appl. Microbiol.">
        <title>Abditibacterium utsteinense sp. nov., the first cultivated member of candidate phylum FBP, isolated from ice-free Antarctic soil samples.</title>
        <authorList>
            <person name="Tahon G."/>
            <person name="Tytgat B."/>
            <person name="Lebbe L."/>
            <person name="Carlier A."/>
            <person name="Willems A."/>
        </authorList>
    </citation>
    <scope>NUCLEOTIDE SEQUENCE [LARGE SCALE GENOMIC DNA]</scope>
    <source>
        <strain evidence="10 11">LMG 29911</strain>
    </source>
</reference>
<dbReference type="EMBL" id="NIGF01000001">
    <property type="protein sequence ID" value="PQV65348.1"/>
    <property type="molecule type" value="Genomic_DNA"/>
</dbReference>
<keyword evidence="2 10" id="KW-0723">Serine/threonine-protein kinase</keyword>
<evidence type="ECO:0000313" key="10">
    <source>
        <dbReference type="EMBL" id="PQV65348.1"/>
    </source>
</evidence>
<dbReference type="InterPro" id="IPR018934">
    <property type="entry name" value="RIO_dom"/>
</dbReference>
<organism evidence="10 11">
    <name type="scientific">Abditibacterium utsteinense</name>
    <dbReference type="NCBI Taxonomy" id="1960156"/>
    <lineage>
        <taxon>Bacteria</taxon>
        <taxon>Pseudomonadati</taxon>
        <taxon>Abditibacteriota</taxon>
        <taxon>Abditibacteriia</taxon>
        <taxon>Abditibacteriales</taxon>
        <taxon>Abditibacteriaceae</taxon>
        <taxon>Abditibacterium</taxon>
    </lineage>
</organism>
<comment type="catalytic activity">
    <reaction evidence="7">
        <text>L-threonyl-[protein] + ATP = O-phospho-L-threonyl-[protein] + ADP + H(+)</text>
        <dbReference type="Rhea" id="RHEA:46608"/>
        <dbReference type="Rhea" id="RHEA-COMP:11060"/>
        <dbReference type="Rhea" id="RHEA-COMP:11605"/>
        <dbReference type="ChEBI" id="CHEBI:15378"/>
        <dbReference type="ChEBI" id="CHEBI:30013"/>
        <dbReference type="ChEBI" id="CHEBI:30616"/>
        <dbReference type="ChEBI" id="CHEBI:61977"/>
        <dbReference type="ChEBI" id="CHEBI:456216"/>
        <dbReference type="EC" id="2.7.11.1"/>
    </reaction>
</comment>
<evidence type="ECO:0000256" key="1">
    <source>
        <dbReference type="ARBA" id="ARBA00012513"/>
    </source>
</evidence>
<feature type="domain" description="Protein kinase" evidence="9">
    <location>
        <begin position="10"/>
        <end position="207"/>
    </location>
</feature>
<proteinExistence type="predicted"/>
<dbReference type="AlphaFoldDB" id="A0A2S8SX53"/>
<dbReference type="Gene3D" id="1.10.510.10">
    <property type="entry name" value="Transferase(Phosphotransferase) domain 1"/>
    <property type="match status" value="1"/>
</dbReference>
<dbReference type="GO" id="GO:0004674">
    <property type="term" value="F:protein serine/threonine kinase activity"/>
    <property type="evidence" value="ECO:0007669"/>
    <property type="project" value="UniProtKB-KW"/>
</dbReference>
<sequence length="207" mass="23550">MKRKEFESQIVRPIHSGKGLQSSVYEIDWKGERAAVKDFSKLPPLFRLFIAPILVKREVKALRHLDGTPGIPRFFGQIDRLAFAIEFIEGRPISGIHKGEMPPEVFGRMARVVEAMHARGVAHGDLKRRSNLLLTPENEVFIIDFAAAIVAHGPISQKIMRAVAEVDDKSLPRLKKFVSPELLTEEDKWKLENPTKLEKWVKKLLGR</sequence>
<keyword evidence="3" id="KW-0808">Transferase</keyword>
<accession>A0A2S8SX53</accession>
<dbReference type="PROSITE" id="PS50011">
    <property type="entry name" value="PROTEIN_KINASE_DOM"/>
    <property type="match status" value="1"/>
</dbReference>
<dbReference type="OrthoDB" id="212517at2"/>
<dbReference type="InParanoid" id="A0A2S8SX53"/>
<dbReference type="InterPro" id="IPR052396">
    <property type="entry name" value="Meiotic_Drive_Suppr_Kinase"/>
</dbReference>
<evidence type="ECO:0000259" key="9">
    <source>
        <dbReference type="PROSITE" id="PS50011"/>
    </source>
</evidence>
<evidence type="ECO:0000256" key="2">
    <source>
        <dbReference type="ARBA" id="ARBA00022527"/>
    </source>
</evidence>
<dbReference type="InterPro" id="IPR011009">
    <property type="entry name" value="Kinase-like_dom_sf"/>
</dbReference>
<gene>
    <name evidence="10" type="ORF">B1R32_10188</name>
</gene>
<dbReference type="PANTHER" id="PTHR37171">
    <property type="entry name" value="SERINE/THREONINE-PROTEIN KINASE YRZF-RELATED"/>
    <property type="match status" value="1"/>
</dbReference>
<keyword evidence="11" id="KW-1185">Reference proteome</keyword>
<dbReference type="InterPro" id="IPR000719">
    <property type="entry name" value="Prot_kinase_dom"/>
</dbReference>
<protein>
    <recommendedName>
        <fullName evidence="1">non-specific serine/threonine protein kinase</fullName>
        <ecNumber evidence="1">2.7.11.1</ecNumber>
    </recommendedName>
</protein>
<dbReference type="RefSeq" id="WP_123580197.1">
    <property type="nucleotide sequence ID" value="NZ_NIGF01000001.1"/>
</dbReference>
<keyword evidence="4" id="KW-0547">Nucleotide-binding</keyword>
<dbReference type="Proteomes" id="UP000237684">
    <property type="component" value="Unassembled WGS sequence"/>
</dbReference>
<comment type="caution">
    <text evidence="10">The sequence shown here is derived from an EMBL/GenBank/DDBJ whole genome shotgun (WGS) entry which is preliminary data.</text>
</comment>
<dbReference type="GO" id="GO:0005524">
    <property type="term" value="F:ATP binding"/>
    <property type="evidence" value="ECO:0007669"/>
    <property type="project" value="InterPro"/>
</dbReference>
<evidence type="ECO:0000256" key="8">
    <source>
        <dbReference type="ARBA" id="ARBA00048679"/>
    </source>
</evidence>
<dbReference type="SUPFAM" id="SSF56112">
    <property type="entry name" value="Protein kinase-like (PK-like)"/>
    <property type="match status" value="1"/>
</dbReference>
<keyword evidence="6" id="KW-0067">ATP-binding</keyword>
<dbReference type="EC" id="2.7.11.1" evidence="1"/>
<name>A0A2S8SX53_9BACT</name>
<evidence type="ECO:0000313" key="11">
    <source>
        <dbReference type="Proteomes" id="UP000237684"/>
    </source>
</evidence>
<dbReference type="Pfam" id="PF01163">
    <property type="entry name" value="RIO1"/>
    <property type="match status" value="1"/>
</dbReference>
<keyword evidence="5 10" id="KW-0418">Kinase</keyword>
<evidence type="ECO:0000256" key="3">
    <source>
        <dbReference type="ARBA" id="ARBA00022679"/>
    </source>
</evidence>
<comment type="catalytic activity">
    <reaction evidence="8">
        <text>L-seryl-[protein] + ATP = O-phospho-L-seryl-[protein] + ADP + H(+)</text>
        <dbReference type="Rhea" id="RHEA:17989"/>
        <dbReference type="Rhea" id="RHEA-COMP:9863"/>
        <dbReference type="Rhea" id="RHEA-COMP:11604"/>
        <dbReference type="ChEBI" id="CHEBI:15378"/>
        <dbReference type="ChEBI" id="CHEBI:29999"/>
        <dbReference type="ChEBI" id="CHEBI:30616"/>
        <dbReference type="ChEBI" id="CHEBI:83421"/>
        <dbReference type="ChEBI" id="CHEBI:456216"/>
        <dbReference type="EC" id="2.7.11.1"/>
    </reaction>
</comment>
<evidence type="ECO:0000256" key="7">
    <source>
        <dbReference type="ARBA" id="ARBA00047899"/>
    </source>
</evidence>
<evidence type="ECO:0000256" key="6">
    <source>
        <dbReference type="ARBA" id="ARBA00022840"/>
    </source>
</evidence>
<evidence type="ECO:0000256" key="5">
    <source>
        <dbReference type="ARBA" id="ARBA00022777"/>
    </source>
</evidence>